<reference evidence="2 3" key="1">
    <citation type="submission" date="2016-10" db="EMBL/GenBank/DDBJ databases">
        <authorList>
            <person name="de Groot N.N."/>
        </authorList>
    </citation>
    <scope>NUCLEOTIDE SEQUENCE [LARGE SCALE GENOMIC DNA]</scope>
    <source>
        <strain evidence="2 3">DSM 12130</strain>
    </source>
</reference>
<dbReference type="PANTHER" id="PTHR42879">
    <property type="entry name" value="3-OXOACYL-(ACYL-CARRIER-PROTEIN) REDUCTASE"/>
    <property type="match status" value="1"/>
</dbReference>
<evidence type="ECO:0000256" key="1">
    <source>
        <dbReference type="ARBA" id="ARBA00006484"/>
    </source>
</evidence>
<dbReference type="PROSITE" id="PS00061">
    <property type="entry name" value="ADH_SHORT"/>
    <property type="match status" value="1"/>
</dbReference>
<keyword evidence="3" id="KW-1185">Reference proteome</keyword>
<accession>A0A1H0UQY8</accession>
<dbReference type="EMBL" id="FNJI01000035">
    <property type="protein sequence ID" value="SDP68574.1"/>
    <property type="molecule type" value="Genomic_DNA"/>
</dbReference>
<dbReference type="SUPFAM" id="SSF51735">
    <property type="entry name" value="NAD(P)-binding Rossmann-fold domains"/>
    <property type="match status" value="1"/>
</dbReference>
<dbReference type="AlphaFoldDB" id="A0A1H0UQY8"/>
<dbReference type="RefSeq" id="WP_092225498.1">
    <property type="nucleotide sequence ID" value="NZ_FNJI01000035.1"/>
</dbReference>
<organism evidence="2 3">
    <name type="scientific">Desulforhopalus singaporensis</name>
    <dbReference type="NCBI Taxonomy" id="91360"/>
    <lineage>
        <taxon>Bacteria</taxon>
        <taxon>Pseudomonadati</taxon>
        <taxon>Thermodesulfobacteriota</taxon>
        <taxon>Desulfobulbia</taxon>
        <taxon>Desulfobulbales</taxon>
        <taxon>Desulfocapsaceae</taxon>
        <taxon>Desulforhopalus</taxon>
    </lineage>
</organism>
<gene>
    <name evidence="2" type="ORF">SAMN05660330_03677</name>
</gene>
<dbReference type="PRINTS" id="PR00080">
    <property type="entry name" value="SDRFAMILY"/>
</dbReference>
<evidence type="ECO:0000313" key="2">
    <source>
        <dbReference type="EMBL" id="SDP68574.1"/>
    </source>
</evidence>
<dbReference type="Pfam" id="PF13561">
    <property type="entry name" value="adh_short_C2"/>
    <property type="match status" value="1"/>
</dbReference>
<dbReference type="NCBIfam" id="NF005559">
    <property type="entry name" value="PRK07231.1"/>
    <property type="match status" value="1"/>
</dbReference>
<dbReference type="OrthoDB" id="5290448at2"/>
<sequence>MINLHDKVAVVTGGGRGIGRGITEKLLEAGAWVLVAQRQPLDTELAENEHVAYAHADLSRQEAPYTIAEAVKEAFGGADILVNNAGFMFEQSLEEMTEENWDRMMAVNLRAPVFLAKALLPQMRQRGGGSIINIGSIEGIGANPYHIAYCGSKAGVHGFTRAMAVDLGVDGIRCNAIAPGWINSDLSNDYINAQQDVEQAWKDLYAMHPVRRTGEPADIGGVAVFLASELSTFLTGQVLVVDGGRTAKLPLPF</sequence>
<dbReference type="CDD" id="cd05233">
    <property type="entry name" value="SDR_c"/>
    <property type="match status" value="1"/>
</dbReference>
<dbReference type="Gene3D" id="3.40.50.720">
    <property type="entry name" value="NAD(P)-binding Rossmann-like Domain"/>
    <property type="match status" value="1"/>
</dbReference>
<dbReference type="InterPro" id="IPR020904">
    <property type="entry name" value="Sc_DH/Rdtase_CS"/>
</dbReference>
<dbReference type="InterPro" id="IPR036291">
    <property type="entry name" value="NAD(P)-bd_dom_sf"/>
</dbReference>
<dbReference type="STRING" id="91360.SAMN05660330_03677"/>
<protein>
    <submittedName>
        <fullName evidence="2">Meso-butanediol dehydrogenase / (S,S)-butanediol dehydrogenase / diacetyl reductase</fullName>
    </submittedName>
</protein>
<dbReference type="InterPro" id="IPR002347">
    <property type="entry name" value="SDR_fam"/>
</dbReference>
<dbReference type="PRINTS" id="PR00081">
    <property type="entry name" value="GDHRDH"/>
</dbReference>
<dbReference type="GO" id="GO:0032787">
    <property type="term" value="P:monocarboxylic acid metabolic process"/>
    <property type="evidence" value="ECO:0007669"/>
    <property type="project" value="UniProtKB-ARBA"/>
</dbReference>
<dbReference type="FunFam" id="3.40.50.720:FF:000084">
    <property type="entry name" value="Short-chain dehydrogenase reductase"/>
    <property type="match status" value="1"/>
</dbReference>
<dbReference type="PANTHER" id="PTHR42879:SF2">
    <property type="entry name" value="3-OXOACYL-[ACYL-CARRIER-PROTEIN] REDUCTASE FABG"/>
    <property type="match status" value="1"/>
</dbReference>
<dbReference type="InterPro" id="IPR050259">
    <property type="entry name" value="SDR"/>
</dbReference>
<dbReference type="Proteomes" id="UP000199073">
    <property type="component" value="Unassembled WGS sequence"/>
</dbReference>
<comment type="similarity">
    <text evidence="1">Belongs to the short-chain dehydrogenases/reductases (SDR) family.</text>
</comment>
<proteinExistence type="inferred from homology"/>
<name>A0A1H0UQY8_9BACT</name>
<evidence type="ECO:0000313" key="3">
    <source>
        <dbReference type="Proteomes" id="UP000199073"/>
    </source>
</evidence>